<dbReference type="EMBL" id="GGEC01078891">
    <property type="protein sequence ID" value="MBX59375.1"/>
    <property type="molecule type" value="Transcribed_RNA"/>
</dbReference>
<keyword evidence="1" id="KW-1133">Transmembrane helix</keyword>
<keyword evidence="1" id="KW-0812">Transmembrane</keyword>
<keyword evidence="1" id="KW-0472">Membrane</keyword>
<evidence type="ECO:0000313" key="2">
    <source>
        <dbReference type="EMBL" id="MBX59375.1"/>
    </source>
</evidence>
<proteinExistence type="predicted"/>
<evidence type="ECO:0000256" key="1">
    <source>
        <dbReference type="SAM" id="Phobius"/>
    </source>
</evidence>
<dbReference type="AlphaFoldDB" id="A0A2P2PXG4"/>
<protein>
    <submittedName>
        <fullName evidence="2">Uncharacterized protein</fullName>
    </submittedName>
</protein>
<reference evidence="2" key="1">
    <citation type="submission" date="2018-02" db="EMBL/GenBank/DDBJ databases">
        <title>Rhizophora mucronata_Transcriptome.</title>
        <authorList>
            <person name="Meera S.P."/>
            <person name="Sreeshan A."/>
            <person name="Augustine A."/>
        </authorList>
    </citation>
    <scope>NUCLEOTIDE SEQUENCE</scope>
    <source>
        <tissue evidence="2">Leaf</tissue>
    </source>
</reference>
<organism evidence="2">
    <name type="scientific">Rhizophora mucronata</name>
    <name type="common">Asiatic mangrove</name>
    <dbReference type="NCBI Taxonomy" id="61149"/>
    <lineage>
        <taxon>Eukaryota</taxon>
        <taxon>Viridiplantae</taxon>
        <taxon>Streptophyta</taxon>
        <taxon>Embryophyta</taxon>
        <taxon>Tracheophyta</taxon>
        <taxon>Spermatophyta</taxon>
        <taxon>Magnoliopsida</taxon>
        <taxon>eudicotyledons</taxon>
        <taxon>Gunneridae</taxon>
        <taxon>Pentapetalae</taxon>
        <taxon>rosids</taxon>
        <taxon>fabids</taxon>
        <taxon>Malpighiales</taxon>
        <taxon>Rhizophoraceae</taxon>
        <taxon>Rhizophora</taxon>
    </lineage>
</organism>
<feature type="transmembrane region" description="Helical" evidence="1">
    <location>
        <begin position="6"/>
        <end position="22"/>
    </location>
</feature>
<sequence>MDIHPFYYFFFHSFIYFLYYASSNKMNICKSHGVENLIISNKTKGKQEPNEATHFHK</sequence>
<accession>A0A2P2PXG4</accession>
<name>A0A2P2PXG4_RHIMU</name>